<proteinExistence type="predicted"/>
<accession>A0A2P2MVI8</accession>
<sequence length="130" mass="13651">MGKPSFKSKSSFTAMPEPAAETEAFAPEASRPSIFSDSTLSNLSLLCTAIASDPTWESDTHEASLLSKISLLHSLLCSETDETRLVGLSFCSAWCPALESQGISALGSTANTFSEADGGLASSSFLYKES</sequence>
<feature type="compositionally biased region" description="Low complexity" evidence="1">
    <location>
        <begin position="12"/>
        <end position="27"/>
    </location>
</feature>
<evidence type="ECO:0000313" key="2">
    <source>
        <dbReference type="EMBL" id="MBX34237.1"/>
    </source>
</evidence>
<dbReference type="EMBL" id="GGEC01053753">
    <property type="protein sequence ID" value="MBX34237.1"/>
    <property type="molecule type" value="Transcribed_RNA"/>
</dbReference>
<reference evidence="2" key="1">
    <citation type="submission" date="2018-02" db="EMBL/GenBank/DDBJ databases">
        <title>Rhizophora mucronata_Transcriptome.</title>
        <authorList>
            <person name="Meera S.P."/>
            <person name="Sreeshan A."/>
            <person name="Augustine A."/>
        </authorList>
    </citation>
    <scope>NUCLEOTIDE SEQUENCE</scope>
    <source>
        <tissue evidence="2">Leaf</tissue>
    </source>
</reference>
<dbReference type="AlphaFoldDB" id="A0A2P2MVI8"/>
<name>A0A2P2MVI8_RHIMU</name>
<feature type="region of interest" description="Disordered" evidence="1">
    <location>
        <begin position="1"/>
        <end position="27"/>
    </location>
</feature>
<organism evidence="2">
    <name type="scientific">Rhizophora mucronata</name>
    <name type="common">Asiatic mangrove</name>
    <dbReference type="NCBI Taxonomy" id="61149"/>
    <lineage>
        <taxon>Eukaryota</taxon>
        <taxon>Viridiplantae</taxon>
        <taxon>Streptophyta</taxon>
        <taxon>Embryophyta</taxon>
        <taxon>Tracheophyta</taxon>
        <taxon>Spermatophyta</taxon>
        <taxon>Magnoliopsida</taxon>
        <taxon>eudicotyledons</taxon>
        <taxon>Gunneridae</taxon>
        <taxon>Pentapetalae</taxon>
        <taxon>rosids</taxon>
        <taxon>fabids</taxon>
        <taxon>Malpighiales</taxon>
        <taxon>Rhizophoraceae</taxon>
        <taxon>Rhizophora</taxon>
    </lineage>
</organism>
<evidence type="ECO:0000256" key="1">
    <source>
        <dbReference type="SAM" id="MobiDB-lite"/>
    </source>
</evidence>
<protein>
    <submittedName>
        <fullName evidence="2">Uncharacterized protein LOC103329902</fullName>
    </submittedName>
</protein>